<protein>
    <submittedName>
        <fullName evidence="2">Uncharacterized protein</fullName>
    </submittedName>
</protein>
<proteinExistence type="predicted"/>
<gene>
    <name evidence="2" type="ORF">Tam10B_1859</name>
</gene>
<reference evidence="2 3" key="1">
    <citation type="submission" date="2017-05" db="EMBL/GenBank/DDBJ databases">
        <title>Bifidobacterium vansinderenii sp. nov.</title>
        <authorList>
            <person name="Lugli G.A."/>
            <person name="Duranti S."/>
            <person name="Mangifesta M."/>
        </authorList>
    </citation>
    <scope>NUCLEOTIDE SEQUENCE [LARGE SCALE GENOMIC DNA]</scope>
    <source>
        <strain evidence="2 3">Tam10B</strain>
    </source>
</reference>
<sequence>MSATTDLLLDKIRNDYADLLDESFTTTFTDDAMYVMSASIIHIAETMEYIAKTLGNIDKQLQTNMARAWREGYDAHTPAGMVGPDHLGAYHAPTNPYDNSQPEES</sequence>
<organism evidence="2 3">
    <name type="scientific">Bifidobacterium vansinderenii</name>
    <dbReference type="NCBI Taxonomy" id="1984871"/>
    <lineage>
        <taxon>Bacteria</taxon>
        <taxon>Bacillati</taxon>
        <taxon>Actinomycetota</taxon>
        <taxon>Actinomycetes</taxon>
        <taxon>Bifidobacteriales</taxon>
        <taxon>Bifidobacteriaceae</taxon>
        <taxon>Bifidobacterium</taxon>
    </lineage>
</organism>
<evidence type="ECO:0000256" key="1">
    <source>
        <dbReference type="SAM" id="MobiDB-lite"/>
    </source>
</evidence>
<keyword evidence="3" id="KW-1185">Reference proteome</keyword>
<dbReference type="EMBL" id="NEWD01000027">
    <property type="protein sequence ID" value="OXM99896.1"/>
    <property type="molecule type" value="Genomic_DNA"/>
</dbReference>
<evidence type="ECO:0000313" key="3">
    <source>
        <dbReference type="Proteomes" id="UP000215433"/>
    </source>
</evidence>
<name>A0A229VWB0_9BIFI</name>
<feature type="region of interest" description="Disordered" evidence="1">
    <location>
        <begin position="84"/>
        <end position="105"/>
    </location>
</feature>
<accession>A0A229VWB0</accession>
<feature type="compositionally biased region" description="Polar residues" evidence="1">
    <location>
        <begin position="96"/>
        <end position="105"/>
    </location>
</feature>
<dbReference type="Proteomes" id="UP000215433">
    <property type="component" value="Unassembled WGS sequence"/>
</dbReference>
<comment type="caution">
    <text evidence="2">The sequence shown here is derived from an EMBL/GenBank/DDBJ whole genome shotgun (WGS) entry which is preliminary data.</text>
</comment>
<dbReference type="RefSeq" id="WP_093960990.1">
    <property type="nucleotide sequence ID" value="NZ_NEWD01000027.1"/>
</dbReference>
<evidence type="ECO:0000313" key="2">
    <source>
        <dbReference type="EMBL" id="OXM99896.1"/>
    </source>
</evidence>
<dbReference type="AlphaFoldDB" id="A0A229VWB0"/>